<keyword evidence="2" id="KW-0436">Ligase</keyword>
<dbReference type="GO" id="GO:0044539">
    <property type="term" value="P:long-chain fatty acid import into cell"/>
    <property type="evidence" value="ECO:0007669"/>
    <property type="project" value="TreeGrafter"/>
</dbReference>
<keyword evidence="4" id="KW-0067">ATP-binding</keyword>
<comment type="catalytic activity">
    <reaction evidence="7">
        <text>tetracosanoate + ATP + CoA = tetracosanoyl-CoA + AMP + diphosphate</text>
        <dbReference type="Rhea" id="RHEA:33639"/>
        <dbReference type="ChEBI" id="CHEBI:30616"/>
        <dbReference type="ChEBI" id="CHEBI:31014"/>
        <dbReference type="ChEBI" id="CHEBI:33019"/>
        <dbReference type="ChEBI" id="CHEBI:57287"/>
        <dbReference type="ChEBI" id="CHEBI:65052"/>
        <dbReference type="ChEBI" id="CHEBI:456215"/>
    </reaction>
    <physiologicalReaction direction="left-to-right" evidence="7">
        <dbReference type="Rhea" id="RHEA:33640"/>
    </physiologicalReaction>
</comment>
<evidence type="ECO:0000256" key="7">
    <source>
        <dbReference type="ARBA" id="ARBA00048666"/>
    </source>
</evidence>
<evidence type="ECO:0000256" key="4">
    <source>
        <dbReference type="ARBA" id="ARBA00022840"/>
    </source>
</evidence>
<evidence type="ECO:0000256" key="2">
    <source>
        <dbReference type="ARBA" id="ARBA00022598"/>
    </source>
</evidence>
<dbReference type="InterPro" id="IPR000873">
    <property type="entry name" value="AMP-dep_synth/lig_dom"/>
</dbReference>
<keyword evidence="3" id="KW-0547">Nucleotide-binding</keyword>
<dbReference type="GO" id="GO:0004467">
    <property type="term" value="F:long-chain fatty acid-CoA ligase activity"/>
    <property type="evidence" value="ECO:0007669"/>
    <property type="project" value="TreeGrafter"/>
</dbReference>
<evidence type="ECO:0000256" key="3">
    <source>
        <dbReference type="ARBA" id="ARBA00022741"/>
    </source>
</evidence>
<gene>
    <name evidence="9" type="ORF">BLA29_007483</name>
</gene>
<evidence type="ECO:0000256" key="5">
    <source>
        <dbReference type="ARBA" id="ARBA00036527"/>
    </source>
</evidence>
<dbReference type="EMBL" id="MUJZ01011632">
    <property type="protein sequence ID" value="OTF81814.1"/>
    <property type="molecule type" value="Genomic_DNA"/>
</dbReference>
<dbReference type="Proteomes" id="UP000194236">
    <property type="component" value="Unassembled WGS sequence"/>
</dbReference>
<comment type="caution">
    <text evidence="9">The sequence shown here is derived from an EMBL/GenBank/DDBJ whole genome shotgun (WGS) entry which is preliminary data.</text>
</comment>
<comment type="catalytic activity">
    <reaction evidence="5">
        <text>a very long-chain fatty acid + ATP + CoA = a very long-chain fatty acyl-CoA + AMP + diphosphate</text>
        <dbReference type="Rhea" id="RHEA:54536"/>
        <dbReference type="ChEBI" id="CHEBI:30616"/>
        <dbReference type="ChEBI" id="CHEBI:33019"/>
        <dbReference type="ChEBI" id="CHEBI:57287"/>
        <dbReference type="ChEBI" id="CHEBI:58950"/>
        <dbReference type="ChEBI" id="CHEBI:138261"/>
        <dbReference type="ChEBI" id="CHEBI:456215"/>
    </reaction>
    <physiologicalReaction direction="left-to-right" evidence="5">
        <dbReference type="Rhea" id="RHEA:54537"/>
    </physiologicalReaction>
</comment>
<organism evidence="9 10">
    <name type="scientific">Euroglyphus maynei</name>
    <name type="common">Mayne's house dust mite</name>
    <dbReference type="NCBI Taxonomy" id="6958"/>
    <lineage>
        <taxon>Eukaryota</taxon>
        <taxon>Metazoa</taxon>
        <taxon>Ecdysozoa</taxon>
        <taxon>Arthropoda</taxon>
        <taxon>Chelicerata</taxon>
        <taxon>Arachnida</taxon>
        <taxon>Acari</taxon>
        <taxon>Acariformes</taxon>
        <taxon>Sarcoptiformes</taxon>
        <taxon>Astigmata</taxon>
        <taxon>Psoroptidia</taxon>
        <taxon>Analgoidea</taxon>
        <taxon>Pyroglyphidae</taxon>
        <taxon>Pyroglyphinae</taxon>
        <taxon>Euroglyphus</taxon>
    </lineage>
</organism>
<accession>A0A1Y3BP59</accession>
<dbReference type="AlphaFoldDB" id="A0A1Y3BP59"/>
<evidence type="ECO:0000259" key="8">
    <source>
        <dbReference type="Pfam" id="PF00501"/>
    </source>
</evidence>
<proteinExistence type="inferred from homology"/>
<dbReference type="GO" id="GO:0005524">
    <property type="term" value="F:ATP binding"/>
    <property type="evidence" value="ECO:0007669"/>
    <property type="project" value="UniProtKB-KW"/>
</dbReference>
<dbReference type="OrthoDB" id="288590at2759"/>
<dbReference type="GO" id="GO:0005886">
    <property type="term" value="C:plasma membrane"/>
    <property type="evidence" value="ECO:0007669"/>
    <property type="project" value="TreeGrafter"/>
</dbReference>
<dbReference type="PANTHER" id="PTHR43107:SF15">
    <property type="entry name" value="FATTY ACID TRANSPORT PROTEIN 3, ISOFORM A"/>
    <property type="match status" value="1"/>
</dbReference>
<evidence type="ECO:0000256" key="6">
    <source>
        <dbReference type="ARBA" id="ARBA00041297"/>
    </source>
</evidence>
<keyword evidence="10" id="KW-1185">Reference proteome</keyword>
<comment type="similarity">
    <text evidence="1">Belongs to the ATP-dependent AMP-binding enzyme family.</text>
</comment>
<name>A0A1Y3BP59_EURMA</name>
<sequence length="330" mass="38341">MWMTLTKQTIVHSFDHIAHRNRNRTAIIHQGRSYAFHELEDLANRISNWFEKTLQIYCDDEYEEEQLKKQQLEQQQNDSSSGVLNLVRRHQNTKKIGLMFQNVPELASFIIGIGRVRCASVLFNYNHRNDSLVNAFEASNCQMFIFESKFLPALKEIATRLPDGIRFVMYDRNIRNEANVFKYDDHRDYKGFTRDDLINDNIVEKDEKFSQILDLYPVTKVRKNYPYKMQDICAYIFTSGTTGGKIKAAAVNNYRFLAIDLLMCYAFDIKQTENIYICVPGYHGLGCIMGIGSTMVNGNMITLAEKFSATNFWKDCYENQCTVSNNHSLP</sequence>
<dbReference type="PANTHER" id="PTHR43107">
    <property type="entry name" value="LONG-CHAIN FATTY ACID TRANSPORT PROTEIN"/>
    <property type="match status" value="1"/>
</dbReference>
<evidence type="ECO:0000313" key="9">
    <source>
        <dbReference type="EMBL" id="OTF81814.1"/>
    </source>
</evidence>
<dbReference type="GO" id="GO:0005324">
    <property type="term" value="F:long-chain fatty acid transmembrane transporter activity"/>
    <property type="evidence" value="ECO:0007669"/>
    <property type="project" value="TreeGrafter"/>
</dbReference>
<reference evidence="9 10" key="1">
    <citation type="submission" date="2017-03" db="EMBL/GenBank/DDBJ databases">
        <title>Genome Survey of Euroglyphus maynei.</title>
        <authorList>
            <person name="Arlian L.G."/>
            <person name="Morgan M.S."/>
            <person name="Rider S.D."/>
        </authorList>
    </citation>
    <scope>NUCLEOTIDE SEQUENCE [LARGE SCALE GENOMIC DNA]</scope>
    <source>
        <strain evidence="9">Arlian Lab</strain>
        <tissue evidence="9">Whole body</tissue>
    </source>
</reference>
<evidence type="ECO:0000256" key="1">
    <source>
        <dbReference type="ARBA" id="ARBA00006432"/>
    </source>
</evidence>
<dbReference type="Pfam" id="PF00501">
    <property type="entry name" value="AMP-binding"/>
    <property type="match status" value="1"/>
</dbReference>
<evidence type="ECO:0000313" key="10">
    <source>
        <dbReference type="Proteomes" id="UP000194236"/>
    </source>
</evidence>
<protein>
    <recommendedName>
        <fullName evidence="6">Long-chain-fatty-acid--CoA ligase</fullName>
    </recommendedName>
</protein>
<feature type="domain" description="AMP-dependent synthetase/ligase" evidence="8">
    <location>
        <begin position="89"/>
        <end position="323"/>
    </location>
</feature>
<dbReference type="SUPFAM" id="SSF56801">
    <property type="entry name" value="Acetyl-CoA synthetase-like"/>
    <property type="match status" value="1"/>
</dbReference>
<dbReference type="Gene3D" id="3.40.50.12780">
    <property type="entry name" value="N-terminal domain of ligase-like"/>
    <property type="match status" value="1"/>
</dbReference>
<dbReference type="GO" id="GO:0005789">
    <property type="term" value="C:endoplasmic reticulum membrane"/>
    <property type="evidence" value="ECO:0007669"/>
    <property type="project" value="TreeGrafter"/>
</dbReference>
<dbReference type="InterPro" id="IPR042099">
    <property type="entry name" value="ANL_N_sf"/>
</dbReference>